<evidence type="ECO:0000256" key="2">
    <source>
        <dbReference type="ARBA" id="ARBA00022552"/>
    </source>
</evidence>
<evidence type="ECO:0000256" key="1">
    <source>
        <dbReference type="ARBA" id="ARBA00022490"/>
    </source>
</evidence>
<dbReference type="RefSeq" id="WP_377356763.1">
    <property type="nucleotide sequence ID" value="NZ_JBHTCM010000005.1"/>
</dbReference>
<keyword evidence="5 6" id="KW-0949">S-adenosyl-L-methionine</keyword>
<dbReference type="Pfam" id="PF23016">
    <property type="entry name" value="RsmI_C"/>
    <property type="match status" value="1"/>
</dbReference>
<gene>
    <name evidence="6 9" type="primary">rsmI</name>
    <name evidence="9" type="ORF">ACFQPS_04375</name>
</gene>
<dbReference type="GO" id="GO:0032259">
    <property type="term" value="P:methylation"/>
    <property type="evidence" value="ECO:0007669"/>
    <property type="project" value="UniProtKB-KW"/>
</dbReference>
<dbReference type="PANTHER" id="PTHR46111:SF1">
    <property type="entry name" value="RIBOSOMAL RNA SMALL SUBUNIT METHYLTRANSFERASE I"/>
    <property type="match status" value="1"/>
</dbReference>
<evidence type="ECO:0000313" key="9">
    <source>
        <dbReference type="EMBL" id="MFC7332387.1"/>
    </source>
</evidence>
<dbReference type="InterPro" id="IPR035996">
    <property type="entry name" value="4pyrrol_Methylase_sf"/>
</dbReference>
<dbReference type="PIRSF" id="PIRSF005917">
    <property type="entry name" value="MTase_YraL"/>
    <property type="match status" value="1"/>
</dbReference>
<sequence length="290" mass="30053">MRPPPGLYVVATPIGNAGDITLRALETLRGVDAVACEDTRITGKLLHRYGIAAPLLQYHEHNAARMRPVLLGRVAAGEAIALVSDAGTPLVSDPGYKLVREAREQGLAVTHLPGASAALTGLVLSGLPSDRFLFAGFLPPKTAARRTALEELKPVRASLILFESAQRLADLLADAAAVLGPREVAVSRELTKLFEEVRRGDLAGLATHYAEAGPPKGEVVVVIGPPAPEEAPAGADLDALLAEALAGMSVRDAAASVAAATGLPRKAVYARALELGRRPGAGHGPGPQQD</sequence>
<keyword evidence="3 6" id="KW-0489">Methyltransferase</keyword>
<dbReference type="PROSITE" id="PS01296">
    <property type="entry name" value="RSMI"/>
    <property type="match status" value="1"/>
</dbReference>
<evidence type="ECO:0000256" key="5">
    <source>
        <dbReference type="ARBA" id="ARBA00022691"/>
    </source>
</evidence>
<comment type="subcellular location">
    <subcellularLocation>
        <location evidence="6">Cytoplasm</location>
    </subcellularLocation>
</comment>
<dbReference type="HAMAP" id="MF_01877">
    <property type="entry name" value="16SrRNA_methyltr_I"/>
    <property type="match status" value="1"/>
</dbReference>
<evidence type="ECO:0000256" key="6">
    <source>
        <dbReference type="HAMAP-Rule" id="MF_01877"/>
    </source>
</evidence>
<keyword evidence="10" id="KW-1185">Reference proteome</keyword>
<feature type="domain" description="Tetrapyrrole methylase" evidence="7">
    <location>
        <begin position="7"/>
        <end position="205"/>
    </location>
</feature>
<dbReference type="Pfam" id="PF00590">
    <property type="entry name" value="TP_methylase"/>
    <property type="match status" value="1"/>
</dbReference>
<organism evidence="9 10">
    <name type="scientific">Rhodocista pekingensis</name>
    <dbReference type="NCBI Taxonomy" id="201185"/>
    <lineage>
        <taxon>Bacteria</taxon>
        <taxon>Pseudomonadati</taxon>
        <taxon>Pseudomonadota</taxon>
        <taxon>Alphaproteobacteria</taxon>
        <taxon>Rhodospirillales</taxon>
        <taxon>Azospirillaceae</taxon>
        <taxon>Rhodocista</taxon>
    </lineage>
</organism>
<dbReference type="PANTHER" id="PTHR46111">
    <property type="entry name" value="RIBOSOMAL RNA SMALL SUBUNIT METHYLTRANSFERASE I"/>
    <property type="match status" value="1"/>
</dbReference>
<dbReference type="EMBL" id="JBHTCM010000005">
    <property type="protein sequence ID" value="MFC7332387.1"/>
    <property type="molecule type" value="Genomic_DNA"/>
</dbReference>
<name>A0ABW2KTC2_9PROT</name>
<protein>
    <recommendedName>
        <fullName evidence="6">Ribosomal RNA small subunit methyltransferase I</fullName>
        <ecNumber evidence="6">2.1.1.198</ecNumber>
    </recommendedName>
    <alternativeName>
        <fullName evidence="6">16S rRNA 2'-O-ribose C1402 methyltransferase</fullName>
    </alternativeName>
    <alternativeName>
        <fullName evidence="6">rRNA (cytidine-2'-O-)-methyltransferase RsmI</fullName>
    </alternativeName>
</protein>
<dbReference type="SUPFAM" id="SSF53790">
    <property type="entry name" value="Tetrapyrrole methylase"/>
    <property type="match status" value="1"/>
</dbReference>
<keyword evidence="2 6" id="KW-0698">rRNA processing</keyword>
<dbReference type="InterPro" id="IPR014777">
    <property type="entry name" value="4pyrrole_Mease_sub1"/>
</dbReference>
<reference evidence="10" key="1">
    <citation type="journal article" date="2019" name="Int. J. Syst. Evol. Microbiol.">
        <title>The Global Catalogue of Microorganisms (GCM) 10K type strain sequencing project: providing services to taxonomists for standard genome sequencing and annotation.</title>
        <authorList>
            <consortium name="The Broad Institute Genomics Platform"/>
            <consortium name="The Broad Institute Genome Sequencing Center for Infectious Disease"/>
            <person name="Wu L."/>
            <person name="Ma J."/>
        </authorList>
    </citation>
    <scope>NUCLEOTIDE SEQUENCE [LARGE SCALE GENOMIC DNA]</scope>
    <source>
        <strain evidence="10">CGMCC 1.16275</strain>
    </source>
</reference>
<dbReference type="InterPro" id="IPR000878">
    <property type="entry name" value="4pyrrol_Mease"/>
</dbReference>
<keyword evidence="1 6" id="KW-0963">Cytoplasm</keyword>
<dbReference type="EC" id="2.1.1.198" evidence="6"/>
<keyword evidence="4 6" id="KW-0808">Transferase</keyword>
<feature type="domain" description="RsmI HTH" evidence="8">
    <location>
        <begin position="232"/>
        <end position="275"/>
    </location>
</feature>
<dbReference type="InterPro" id="IPR053910">
    <property type="entry name" value="RsmI_HTH"/>
</dbReference>
<comment type="similarity">
    <text evidence="6">Belongs to the methyltransferase superfamily. RsmI family.</text>
</comment>
<dbReference type="InterPro" id="IPR018063">
    <property type="entry name" value="SAM_MeTrfase_RsmI_CS"/>
</dbReference>
<dbReference type="Gene3D" id="3.30.950.10">
    <property type="entry name" value="Methyltransferase, Cobalt-precorrin-4 Transmethylase, Domain 2"/>
    <property type="match status" value="1"/>
</dbReference>
<evidence type="ECO:0000259" key="8">
    <source>
        <dbReference type="Pfam" id="PF23016"/>
    </source>
</evidence>
<comment type="catalytic activity">
    <reaction evidence="6">
        <text>cytidine(1402) in 16S rRNA + S-adenosyl-L-methionine = 2'-O-methylcytidine(1402) in 16S rRNA + S-adenosyl-L-homocysteine + H(+)</text>
        <dbReference type="Rhea" id="RHEA:42924"/>
        <dbReference type="Rhea" id="RHEA-COMP:10285"/>
        <dbReference type="Rhea" id="RHEA-COMP:10286"/>
        <dbReference type="ChEBI" id="CHEBI:15378"/>
        <dbReference type="ChEBI" id="CHEBI:57856"/>
        <dbReference type="ChEBI" id="CHEBI:59789"/>
        <dbReference type="ChEBI" id="CHEBI:74495"/>
        <dbReference type="ChEBI" id="CHEBI:82748"/>
        <dbReference type="EC" id="2.1.1.198"/>
    </reaction>
</comment>
<dbReference type="NCBIfam" id="TIGR00096">
    <property type="entry name" value="16S rRNA (cytidine(1402)-2'-O)-methyltransferase"/>
    <property type="match status" value="1"/>
</dbReference>
<evidence type="ECO:0000313" key="10">
    <source>
        <dbReference type="Proteomes" id="UP001596456"/>
    </source>
</evidence>
<comment type="function">
    <text evidence="6">Catalyzes the 2'-O-methylation of the ribose of cytidine 1402 (C1402) in 16S rRNA.</text>
</comment>
<dbReference type="Gene3D" id="3.40.1010.10">
    <property type="entry name" value="Cobalt-precorrin-4 Transmethylase, Domain 1"/>
    <property type="match status" value="1"/>
</dbReference>
<dbReference type="GO" id="GO:0008168">
    <property type="term" value="F:methyltransferase activity"/>
    <property type="evidence" value="ECO:0007669"/>
    <property type="project" value="UniProtKB-KW"/>
</dbReference>
<dbReference type="Proteomes" id="UP001596456">
    <property type="component" value="Unassembled WGS sequence"/>
</dbReference>
<accession>A0ABW2KTC2</accession>
<dbReference type="InterPro" id="IPR014776">
    <property type="entry name" value="4pyrrole_Mease_sub2"/>
</dbReference>
<proteinExistence type="inferred from homology"/>
<dbReference type="InterPro" id="IPR008189">
    <property type="entry name" value="rRNA_ssu_MeTfrase_I"/>
</dbReference>
<evidence type="ECO:0000259" key="7">
    <source>
        <dbReference type="Pfam" id="PF00590"/>
    </source>
</evidence>
<evidence type="ECO:0000256" key="3">
    <source>
        <dbReference type="ARBA" id="ARBA00022603"/>
    </source>
</evidence>
<dbReference type="CDD" id="cd11648">
    <property type="entry name" value="RsmI"/>
    <property type="match status" value="1"/>
</dbReference>
<comment type="caution">
    <text evidence="9">The sequence shown here is derived from an EMBL/GenBank/DDBJ whole genome shotgun (WGS) entry which is preliminary data.</text>
</comment>
<evidence type="ECO:0000256" key="4">
    <source>
        <dbReference type="ARBA" id="ARBA00022679"/>
    </source>
</evidence>